<evidence type="ECO:0000256" key="10">
    <source>
        <dbReference type="ARBA" id="ARBA00048342"/>
    </source>
</evidence>
<organism evidence="13 14">
    <name type="scientific">Dispira parvispora</name>
    <dbReference type="NCBI Taxonomy" id="1520584"/>
    <lineage>
        <taxon>Eukaryota</taxon>
        <taxon>Fungi</taxon>
        <taxon>Fungi incertae sedis</taxon>
        <taxon>Zoopagomycota</taxon>
        <taxon>Kickxellomycotina</taxon>
        <taxon>Dimargaritomycetes</taxon>
        <taxon>Dimargaritales</taxon>
        <taxon>Dimargaritaceae</taxon>
        <taxon>Dispira</taxon>
    </lineage>
</organism>
<keyword evidence="3" id="KW-0285">Flavoprotein</keyword>
<dbReference type="GO" id="GO:0006397">
    <property type="term" value="P:mRNA processing"/>
    <property type="evidence" value="ECO:0007669"/>
    <property type="project" value="UniProtKB-KW"/>
</dbReference>
<dbReference type="PANTHER" id="PTHR42907">
    <property type="entry name" value="FMN-LINKED OXIDOREDUCTASES SUPERFAMILY PROTEIN"/>
    <property type="match status" value="1"/>
</dbReference>
<proteinExistence type="predicted"/>
<evidence type="ECO:0000256" key="4">
    <source>
        <dbReference type="ARBA" id="ARBA00022643"/>
    </source>
</evidence>
<comment type="catalytic activity">
    <reaction evidence="10">
        <text>a 5,6-dihydrouridine in mRNA + NAD(+) = a uridine in mRNA + NADH + H(+)</text>
        <dbReference type="Rhea" id="RHEA:69851"/>
        <dbReference type="Rhea" id="RHEA-COMP:14658"/>
        <dbReference type="Rhea" id="RHEA-COMP:17789"/>
        <dbReference type="ChEBI" id="CHEBI:15378"/>
        <dbReference type="ChEBI" id="CHEBI:57540"/>
        <dbReference type="ChEBI" id="CHEBI:57945"/>
        <dbReference type="ChEBI" id="CHEBI:65315"/>
        <dbReference type="ChEBI" id="CHEBI:74443"/>
    </reaction>
    <physiologicalReaction direction="right-to-left" evidence="10">
        <dbReference type="Rhea" id="RHEA:69853"/>
    </physiologicalReaction>
</comment>
<dbReference type="Pfam" id="PF01207">
    <property type="entry name" value="Dus"/>
    <property type="match status" value="1"/>
</dbReference>
<dbReference type="InterPro" id="IPR018517">
    <property type="entry name" value="tRNA_hU_synthase_CS"/>
</dbReference>
<keyword evidence="4" id="KW-0288">FMN</keyword>
<evidence type="ECO:0000313" key="14">
    <source>
        <dbReference type="Proteomes" id="UP001150925"/>
    </source>
</evidence>
<name>A0A9W8ASX1_9FUNG</name>
<dbReference type="Gene3D" id="3.20.20.70">
    <property type="entry name" value="Aldolase class I"/>
    <property type="match status" value="1"/>
</dbReference>
<feature type="domain" description="DUS-like FMN-binding" evidence="12">
    <location>
        <begin position="40"/>
        <end position="337"/>
    </location>
</feature>
<keyword evidence="5" id="KW-0507">mRNA processing</keyword>
<evidence type="ECO:0000256" key="8">
    <source>
        <dbReference type="ARBA" id="ARBA00022884"/>
    </source>
</evidence>
<reference evidence="13" key="1">
    <citation type="submission" date="2022-07" db="EMBL/GenBank/DDBJ databases">
        <title>Phylogenomic reconstructions and comparative analyses of Kickxellomycotina fungi.</title>
        <authorList>
            <person name="Reynolds N.K."/>
            <person name="Stajich J.E."/>
            <person name="Barry K."/>
            <person name="Grigoriev I.V."/>
            <person name="Crous P."/>
            <person name="Smith M.E."/>
        </authorList>
    </citation>
    <scope>NUCLEOTIDE SEQUENCE</scope>
    <source>
        <strain evidence="13">RSA 1196</strain>
    </source>
</reference>
<dbReference type="InterPro" id="IPR013785">
    <property type="entry name" value="Aldolase_TIM"/>
</dbReference>
<evidence type="ECO:0000256" key="3">
    <source>
        <dbReference type="ARBA" id="ARBA00022630"/>
    </source>
</evidence>
<gene>
    <name evidence="13" type="ORF">IWQ62_001714</name>
</gene>
<dbReference type="NCBIfam" id="NF008774">
    <property type="entry name" value="PRK11815.1"/>
    <property type="match status" value="1"/>
</dbReference>
<dbReference type="GO" id="GO:0017150">
    <property type="term" value="F:tRNA dihydrouridine synthase activity"/>
    <property type="evidence" value="ECO:0007669"/>
    <property type="project" value="InterPro"/>
</dbReference>
<dbReference type="InterPro" id="IPR004653">
    <property type="entry name" value="DusA"/>
</dbReference>
<evidence type="ECO:0000256" key="6">
    <source>
        <dbReference type="ARBA" id="ARBA00022694"/>
    </source>
</evidence>
<comment type="catalytic activity">
    <reaction evidence="11">
        <text>a 5,6-dihydrouridine in mRNA + NADP(+) = a uridine in mRNA + NADPH + H(+)</text>
        <dbReference type="Rhea" id="RHEA:69855"/>
        <dbReference type="Rhea" id="RHEA-COMP:14658"/>
        <dbReference type="Rhea" id="RHEA-COMP:17789"/>
        <dbReference type="ChEBI" id="CHEBI:15378"/>
        <dbReference type="ChEBI" id="CHEBI:57783"/>
        <dbReference type="ChEBI" id="CHEBI:58349"/>
        <dbReference type="ChEBI" id="CHEBI:65315"/>
        <dbReference type="ChEBI" id="CHEBI:74443"/>
    </reaction>
    <physiologicalReaction direction="right-to-left" evidence="11">
        <dbReference type="Rhea" id="RHEA:69857"/>
    </physiologicalReaction>
</comment>
<dbReference type="PROSITE" id="PS01136">
    <property type="entry name" value="UPF0034"/>
    <property type="match status" value="1"/>
</dbReference>
<dbReference type="EMBL" id="JANBPY010000301">
    <property type="protein sequence ID" value="KAJ1967666.1"/>
    <property type="molecule type" value="Genomic_DNA"/>
</dbReference>
<dbReference type="Proteomes" id="UP001150925">
    <property type="component" value="Unassembled WGS sequence"/>
</dbReference>
<keyword evidence="6" id="KW-0819">tRNA processing</keyword>
<dbReference type="SUPFAM" id="SSF51395">
    <property type="entry name" value="FMN-linked oxidoreductases"/>
    <property type="match status" value="1"/>
</dbReference>
<keyword evidence="2" id="KW-0820">tRNA-binding</keyword>
<dbReference type="PANTHER" id="PTHR42907:SF1">
    <property type="entry name" value="FMN-LINKED OXIDOREDUCTASES SUPERFAMILY PROTEIN"/>
    <property type="match status" value="1"/>
</dbReference>
<protein>
    <recommendedName>
        <fullName evidence="12">DUS-like FMN-binding domain-containing protein</fullName>
    </recommendedName>
</protein>
<evidence type="ECO:0000256" key="2">
    <source>
        <dbReference type="ARBA" id="ARBA00022555"/>
    </source>
</evidence>
<evidence type="ECO:0000256" key="5">
    <source>
        <dbReference type="ARBA" id="ARBA00022664"/>
    </source>
</evidence>
<dbReference type="AlphaFoldDB" id="A0A9W8ASX1"/>
<dbReference type="InterPro" id="IPR035587">
    <property type="entry name" value="DUS-like_FMN-bd"/>
</dbReference>
<sequence>MRHLSRPPAAKWWRIGSFPKIRQYGTSPSTTVFNHALVSVAPMVDVTDRFFLRLCGIISSKSTLYSEMMHARAIVANRDRLEQFIGPPSAQLVVQLGGNEPDYMAQAAEVLQNYGVQALNLNLGCPSPKVQNCNFGARLMLDPDQVVAVCRAVHAVSDLPLSIKCRTGVDDQAGPEFLRSFIEVVTSQTQVQHVVVHARKALLHLDQAKKNLMIPPLHYDWVYPLRSLFPHLTFTVNGGISTVEAILSHLRQVDGVMLGRKIRSDPLFLVDIDNALHQTQETRNQVVTRLLPQYLTYADVEQARSKVSLNLLVRPIQHIFSGVFGRNFRRFLGKRLQLEAKNPNATCSQVVHECWEMAQTKTGRHSCESGWCSNA</sequence>
<evidence type="ECO:0000256" key="9">
    <source>
        <dbReference type="ARBA" id="ARBA00023002"/>
    </source>
</evidence>
<dbReference type="CDD" id="cd02801">
    <property type="entry name" value="DUS_like_FMN"/>
    <property type="match status" value="1"/>
</dbReference>
<dbReference type="OrthoDB" id="10262250at2759"/>
<evidence type="ECO:0000256" key="1">
    <source>
        <dbReference type="ARBA" id="ARBA00001917"/>
    </source>
</evidence>
<comment type="cofactor">
    <cofactor evidence="1">
        <name>FMN</name>
        <dbReference type="ChEBI" id="CHEBI:58210"/>
    </cofactor>
</comment>
<keyword evidence="8" id="KW-0694">RNA-binding</keyword>
<evidence type="ECO:0000259" key="12">
    <source>
        <dbReference type="Pfam" id="PF01207"/>
    </source>
</evidence>
<keyword evidence="7" id="KW-0521">NADP</keyword>
<dbReference type="GO" id="GO:0000049">
    <property type="term" value="F:tRNA binding"/>
    <property type="evidence" value="ECO:0007669"/>
    <property type="project" value="UniProtKB-KW"/>
</dbReference>
<dbReference type="GO" id="GO:0050660">
    <property type="term" value="F:flavin adenine dinucleotide binding"/>
    <property type="evidence" value="ECO:0007669"/>
    <property type="project" value="InterPro"/>
</dbReference>
<keyword evidence="14" id="KW-1185">Reference proteome</keyword>
<comment type="caution">
    <text evidence="13">The sequence shown here is derived from an EMBL/GenBank/DDBJ whole genome shotgun (WGS) entry which is preliminary data.</text>
</comment>
<keyword evidence="9" id="KW-0560">Oxidoreductase</keyword>
<evidence type="ECO:0000256" key="11">
    <source>
        <dbReference type="ARBA" id="ARBA00049447"/>
    </source>
</evidence>
<accession>A0A9W8ASX1</accession>
<evidence type="ECO:0000256" key="7">
    <source>
        <dbReference type="ARBA" id="ARBA00022857"/>
    </source>
</evidence>
<evidence type="ECO:0000313" key="13">
    <source>
        <dbReference type="EMBL" id="KAJ1967666.1"/>
    </source>
</evidence>